<gene>
    <name evidence="2" type="primary">CER1_3</name>
    <name evidence="2" type="ORF">PIB30_007050</name>
</gene>
<keyword evidence="1" id="KW-0812">Transmembrane</keyword>
<name>A0ABU6Q4J5_9FABA</name>
<organism evidence="2 3">
    <name type="scientific">Stylosanthes scabra</name>
    <dbReference type="NCBI Taxonomy" id="79078"/>
    <lineage>
        <taxon>Eukaryota</taxon>
        <taxon>Viridiplantae</taxon>
        <taxon>Streptophyta</taxon>
        <taxon>Embryophyta</taxon>
        <taxon>Tracheophyta</taxon>
        <taxon>Spermatophyta</taxon>
        <taxon>Magnoliopsida</taxon>
        <taxon>eudicotyledons</taxon>
        <taxon>Gunneridae</taxon>
        <taxon>Pentapetalae</taxon>
        <taxon>rosids</taxon>
        <taxon>fabids</taxon>
        <taxon>Fabales</taxon>
        <taxon>Fabaceae</taxon>
        <taxon>Papilionoideae</taxon>
        <taxon>50 kb inversion clade</taxon>
        <taxon>dalbergioids sensu lato</taxon>
        <taxon>Dalbergieae</taxon>
        <taxon>Pterocarpus clade</taxon>
        <taxon>Stylosanthes</taxon>
    </lineage>
</organism>
<proteinExistence type="predicted"/>
<accession>A0ABU6Q4J5</accession>
<dbReference type="EMBL" id="JASCZI010000015">
    <property type="protein sequence ID" value="MED6106727.1"/>
    <property type="molecule type" value="Genomic_DNA"/>
</dbReference>
<sequence length="108" mass="12714">MASKPGILTDWPWKPLGNFKWVILAPWIAHSTYSFFVKDPMERDLGYFLVFPLLILRILHNQIWITLSRYLTSKGKNRIVDRSVDFEQVDRESTWISIKGRFGSHFTA</sequence>
<dbReference type="EC" id="4.1.99.5" evidence="2"/>
<evidence type="ECO:0000313" key="2">
    <source>
        <dbReference type="EMBL" id="MED6106727.1"/>
    </source>
</evidence>
<evidence type="ECO:0000313" key="3">
    <source>
        <dbReference type="Proteomes" id="UP001341840"/>
    </source>
</evidence>
<dbReference type="GO" id="GO:0071771">
    <property type="term" value="F:aldehyde oxygenase (deformylating) activity"/>
    <property type="evidence" value="ECO:0007669"/>
    <property type="project" value="UniProtKB-EC"/>
</dbReference>
<feature type="transmembrane region" description="Helical" evidence="1">
    <location>
        <begin position="45"/>
        <end position="67"/>
    </location>
</feature>
<evidence type="ECO:0000256" key="1">
    <source>
        <dbReference type="SAM" id="Phobius"/>
    </source>
</evidence>
<keyword evidence="2" id="KW-0456">Lyase</keyword>
<dbReference type="Proteomes" id="UP001341840">
    <property type="component" value="Unassembled WGS sequence"/>
</dbReference>
<reference evidence="2 3" key="1">
    <citation type="journal article" date="2023" name="Plants (Basel)">
        <title>Bridging the Gap: Combining Genomics and Transcriptomics Approaches to Understand Stylosanthes scabra, an Orphan Legume from the Brazilian Caatinga.</title>
        <authorList>
            <person name="Ferreira-Neto J.R.C."/>
            <person name="da Silva M.D."/>
            <person name="Binneck E."/>
            <person name="de Melo N.F."/>
            <person name="da Silva R.H."/>
            <person name="de Melo A.L.T.M."/>
            <person name="Pandolfi V."/>
            <person name="Bustamante F.O."/>
            <person name="Brasileiro-Vidal A.C."/>
            <person name="Benko-Iseppon A.M."/>
        </authorList>
    </citation>
    <scope>NUCLEOTIDE SEQUENCE [LARGE SCALE GENOMIC DNA]</scope>
    <source>
        <tissue evidence="2">Leaves</tissue>
    </source>
</reference>
<comment type="caution">
    <text evidence="2">The sequence shown here is derived from an EMBL/GenBank/DDBJ whole genome shotgun (WGS) entry which is preliminary data.</text>
</comment>
<protein>
    <submittedName>
        <fullName evidence="2">Very-long-chain aldehyde decarbonylase cer1</fullName>
        <ecNumber evidence="2">4.1.99.5</ecNumber>
    </submittedName>
</protein>
<keyword evidence="1" id="KW-1133">Transmembrane helix</keyword>
<keyword evidence="3" id="KW-1185">Reference proteome</keyword>
<keyword evidence="1" id="KW-0472">Membrane</keyword>